<organism evidence="1 2">
    <name type="scientific">Planktothrix paucivesiculata PCC 9631</name>
    <dbReference type="NCBI Taxonomy" id="671071"/>
    <lineage>
        <taxon>Bacteria</taxon>
        <taxon>Bacillati</taxon>
        <taxon>Cyanobacteriota</taxon>
        <taxon>Cyanophyceae</taxon>
        <taxon>Oscillatoriophycideae</taxon>
        <taxon>Oscillatoriales</taxon>
        <taxon>Microcoleaceae</taxon>
        <taxon>Planktothrix</taxon>
    </lineage>
</organism>
<keyword evidence="2" id="KW-1185">Reference proteome</keyword>
<comment type="caution">
    <text evidence="1">The sequence shown here is derived from an EMBL/GenBank/DDBJ whole genome shotgun (WGS) entry which is preliminary data.</text>
</comment>
<protein>
    <submittedName>
        <fullName evidence="1">Uncharacterized protein</fullName>
    </submittedName>
</protein>
<sequence>MGIPHHATFLGWSPHGDKLPLPIARGLESLKISDPKQQQNI</sequence>
<accession>A0A7Z9BUJ6</accession>
<name>A0A7Z9BUJ6_9CYAN</name>
<proteinExistence type="predicted"/>
<dbReference type="Proteomes" id="UP000182190">
    <property type="component" value="Unassembled WGS sequence"/>
</dbReference>
<evidence type="ECO:0000313" key="2">
    <source>
        <dbReference type="Proteomes" id="UP000182190"/>
    </source>
</evidence>
<dbReference type="AlphaFoldDB" id="A0A7Z9BUJ6"/>
<dbReference type="EMBL" id="CZCS02000196">
    <property type="protein sequence ID" value="VXD21192.1"/>
    <property type="molecule type" value="Genomic_DNA"/>
</dbReference>
<evidence type="ECO:0000313" key="1">
    <source>
        <dbReference type="EMBL" id="VXD21192.1"/>
    </source>
</evidence>
<gene>
    <name evidence="1" type="ORF">PL9631_550006</name>
</gene>
<reference evidence="1" key="1">
    <citation type="submission" date="2019-10" db="EMBL/GenBank/DDBJ databases">
        <authorList>
            <consortium name="Genoscope - CEA"/>
            <person name="William W."/>
        </authorList>
    </citation>
    <scope>NUCLEOTIDE SEQUENCE [LARGE SCALE GENOMIC DNA]</scope>
    <source>
        <strain evidence="1">BBR_PRJEB10994</strain>
    </source>
</reference>